<comment type="caution">
    <text evidence="1">The sequence shown here is derived from an EMBL/GenBank/DDBJ whole genome shotgun (WGS) entry which is preliminary data.</text>
</comment>
<sequence length="247" mass="29115">MLRKELKDGHHEYWEQMMGDVCFAYHYTTLMLERLRIGFQIAREENRKAREKQREQYNKRAVLHEYNVGDRVLIDIKVLPQGESRKFVSKFKGPYKVLKSNDNKTVDITDNSFMPRRVHVNRHRRMFDSMIWRDEFCPDIEKEQDNSLPELDLETDTTLEHRDTIPLTEDNADALQSPKTDIDLQPASNDTIVTERLNEDKPANDTLEITLLTSQPDLTIVTTDPTFTVQQARSKRIVKKPQRLIEE</sequence>
<evidence type="ECO:0000313" key="2">
    <source>
        <dbReference type="Proteomes" id="UP001234178"/>
    </source>
</evidence>
<dbReference type="EMBL" id="JAOYFB010000002">
    <property type="protein sequence ID" value="KAK4006499.1"/>
    <property type="molecule type" value="Genomic_DNA"/>
</dbReference>
<keyword evidence="2" id="KW-1185">Reference proteome</keyword>
<accession>A0ABQ9Z0R4</accession>
<protein>
    <submittedName>
        <fullName evidence="1">Uncharacterized protein</fullName>
    </submittedName>
</protein>
<organism evidence="1 2">
    <name type="scientific">Daphnia magna</name>
    <dbReference type="NCBI Taxonomy" id="35525"/>
    <lineage>
        <taxon>Eukaryota</taxon>
        <taxon>Metazoa</taxon>
        <taxon>Ecdysozoa</taxon>
        <taxon>Arthropoda</taxon>
        <taxon>Crustacea</taxon>
        <taxon>Branchiopoda</taxon>
        <taxon>Diplostraca</taxon>
        <taxon>Cladocera</taxon>
        <taxon>Anomopoda</taxon>
        <taxon>Daphniidae</taxon>
        <taxon>Daphnia</taxon>
    </lineage>
</organism>
<gene>
    <name evidence="1" type="ORF">OUZ56_011653</name>
</gene>
<dbReference type="Proteomes" id="UP001234178">
    <property type="component" value="Unassembled WGS sequence"/>
</dbReference>
<reference evidence="1 2" key="1">
    <citation type="journal article" date="2023" name="Nucleic Acids Res.">
        <title>The hologenome of Daphnia magna reveals possible DNA methylation and microbiome-mediated evolution of the host genome.</title>
        <authorList>
            <person name="Chaturvedi A."/>
            <person name="Li X."/>
            <person name="Dhandapani V."/>
            <person name="Marshall H."/>
            <person name="Kissane S."/>
            <person name="Cuenca-Cambronero M."/>
            <person name="Asole G."/>
            <person name="Calvet F."/>
            <person name="Ruiz-Romero M."/>
            <person name="Marangio P."/>
            <person name="Guigo R."/>
            <person name="Rago D."/>
            <person name="Mirbahai L."/>
            <person name="Eastwood N."/>
            <person name="Colbourne J.K."/>
            <person name="Zhou J."/>
            <person name="Mallon E."/>
            <person name="Orsini L."/>
        </authorList>
    </citation>
    <scope>NUCLEOTIDE SEQUENCE [LARGE SCALE GENOMIC DNA]</scope>
    <source>
        <strain evidence="1">LRV0_1</strain>
    </source>
</reference>
<proteinExistence type="predicted"/>
<name>A0ABQ9Z0R4_9CRUS</name>
<evidence type="ECO:0000313" key="1">
    <source>
        <dbReference type="EMBL" id="KAK4006499.1"/>
    </source>
</evidence>